<dbReference type="Gene3D" id="3.10.180.10">
    <property type="entry name" value="2,3-Dihydroxybiphenyl 1,2-Dioxygenase, domain 1"/>
    <property type="match status" value="1"/>
</dbReference>
<reference evidence="2" key="1">
    <citation type="submission" date="2021-10" db="EMBL/GenBank/DDBJ databases">
        <title>Anaerobic single-cell dispensing facilitates the cultivation of human gut bacteria.</title>
        <authorList>
            <person name="Afrizal A."/>
        </authorList>
    </citation>
    <scope>NUCLEOTIDE SEQUENCE</scope>
    <source>
        <strain evidence="2">CLA-AA-H274</strain>
    </source>
</reference>
<dbReference type="PROSITE" id="PS51819">
    <property type="entry name" value="VOC"/>
    <property type="match status" value="1"/>
</dbReference>
<organism evidence="2 3">
    <name type="scientific">Brotaphodocola catenula</name>
    <dbReference type="NCBI Taxonomy" id="2885361"/>
    <lineage>
        <taxon>Bacteria</taxon>
        <taxon>Bacillati</taxon>
        <taxon>Bacillota</taxon>
        <taxon>Clostridia</taxon>
        <taxon>Lachnospirales</taxon>
        <taxon>Lachnospiraceae</taxon>
        <taxon>Brotaphodocola</taxon>
    </lineage>
</organism>
<keyword evidence="3" id="KW-1185">Reference proteome</keyword>
<dbReference type="InterPro" id="IPR029068">
    <property type="entry name" value="Glyas_Bleomycin-R_OHBP_Dase"/>
</dbReference>
<dbReference type="InterPro" id="IPR004360">
    <property type="entry name" value="Glyas_Fos-R_dOase_dom"/>
</dbReference>
<evidence type="ECO:0000259" key="1">
    <source>
        <dbReference type="PROSITE" id="PS51819"/>
    </source>
</evidence>
<dbReference type="Pfam" id="PF00903">
    <property type="entry name" value="Glyoxalase"/>
    <property type="match status" value="1"/>
</dbReference>
<sequence>MIATIHHVALNVKDYDWYVRFFEEVFEMTVERQKGEAPKRQVWFNEGIQLNEVEDMGEMGSMYSHIGIASDDWDTVIERAVARGCTQYADKKHWFDMPDGFAIELKKPRE</sequence>
<dbReference type="Proteomes" id="UP001198962">
    <property type="component" value="Unassembled WGS sequence"/>
</dbReference>
<dbReference type="AlphaFoldDB" id="A0AAE3DJ23"/>
<dbReference type="SUPFAM" id="SSF54593">
    <property type="entry name" value="Glyoxalase/Bleomycin resistance protein/Dihydroxybiphenyl dioxygenase"/>
    <property type="match status" value="1"/>
</dbReference>
<evidence type="ECO:0000313" key="2">
    <source>
        <dbReference type="EMBL" id="MCC2163924.1"/>
    </source>
</evidence>
<feature type="domain" description="VOC" evidence="1">
    <location>
        <begin position="4"/>
        <end position="110"/>
    </location>
</feature>
<protein>
    <submittedName>
        <fullName evidence="2">VOC family protein</fullName>
    </submittedName>
</protein>
<proteinExistence type="predicted"/>
<comment type="caution">
    <text evidence="2">The sequence shown here is derived from an EMBL/GenBank/DDBJ whole genome shotgun (WGS) entry which is preliminary data.</text>
</comment>
<accession>A0AAE3DJ23</accession>
<evidence type="ECO:0000313" key="3">
    <source>
        <dbReference type="Proteomes" id="UP001198962"/>
    </source>
</evidence>
<name>A0AAE3DJ23_9FIRM</name>
<dbReference type="EMBL" id="JAJEPU010000006">
    <property type="protein sequence ID" value="MCC2163924.1"/>
    <property type="molecule type" value="Genomic_DNA"/>
</dbReference>
<gene>
    <name evidence="2" type="ORF">LKD32_03335</name>
</gene>
<dbReference type="InterPro" id="IPR037523">
    <property type="entry name" value="VOC_core"/>
</dbReference>
<dbReference type="RefSeq" id="WP_308450690.1">
    <property type="nucleotide sequence ID" value="NZ_JAJEPU010000006.1"/>
</dbReference>